<comment type="caution">
    <text evidence="13">The sequence shown here is derived from an EMBL/GenBank/DDBJ whole genome shotgun (WGS) entry which is preliminary data.</text>
</comment>
<feature type="binding site" evidence="9">
    <location>
        <begin position="42"/>
        <end position="46"/>
    </location>
    <ligand>
        <name>4-amino-2-methyl-5-(diphosphooxymethyl)pyrimidine</name>
        <dbReference type="ChEBI" id="CHEBI:57841"/>
    </ligand>
</feature>
<evidence type="ECO:0000256" key="9">
    <source>
        <dbReference type="HAMAP-Rule" id="MF_00097"/>
    </source>
</evidence>
<keyword evidence="3 9" id="KW-0479">Metal-binding</keyword>
<dbReference type="EC" id="2.5.1.3" evidence="9"/>
<dbReference type="Proteomes" id="UP000236000">
    <property type="component" value="Unassembled WGS sequence"/>
</dbReference>
<feature type="binding site" evidence="9">
    <location>
        <position position="75"/>
    </location>
    <ligand>
        <name>Mg(2+)</name>
        <dbReference type="ChEBI" id="CHEBI:18420"/>
    </ligand>
</feature>
<keyword evidence="2 9" id="KW-0808">Transferase</keyword>
<evidence type="ECO:0000256" key="4">
    <source>
        <dbReference type="ARBA" id="ARBA00022842"/>
    </source>
</evidence>
<dbReference type="PANTHER" id="PTHR20857:SF15">
    <property type="entry name" value="THIAMINE-PHOSPHATE SYNTHASE"/>
    <property type="match status" value="1"/>
</dbReference>
<proteinExistence type="inferred from homology"/>
<evidence type="ECO:0000256" key="1">
    <source>
        <dbReference type="ARBA" id="ARBA00005165"/>
    </source>
</evidence>
<evidence type="ECO:0000256" key="7">
    <source>
        <dbReference type="ARBA" id="ARBA00047851"/>
    </source>
</evidence>
<feature type="binding site" evidence="9">
    <location>
        <begin position="139"/>
        <end position="141"/>
    </location>
    <ligand>
        <name>2-[(2R,5Z)-2-carboxy-4-methylthiazol-5(2H)-ylidene]ethyl phosphate</name>
        <dbReference type="ChEBI" id="CHEBI:62899"/>
    </ligand>
</feature>
<sequence length="214" mass="23053">MNRKERLSPCRLYGIVDMGYTTENQLLSVTEKLLAGGLGILQLRAKNCAPERIEQLGSQLAPLCRKHGCLFIINDYPEIALSTGADGVHLGQDDGPLAPVRAMLGPDCIIGRSTHSPEQALEAFREQADYIGFGPLFPTGTKPGRPSIGLKDIANVRRQLSEEFPVFCIGGINGDTLPNVLKAGAARVVIVSWLLTHPDITGAVTALRRTLGEI</sequence>
<dbReference type="OrthoDB" id="9812206at2"/>
<dbReference type="UniPathway" id="UPA00060">
    <property type="reaction ID" value="UER00141"/>
</dbReference>
<dbReference type="PANTHER" id="PTHR20857">
    <property type="entry name" value="THIAMINE-PHOSPHATE PYROPHOSPHORYLASE"/>
    <property type="match status" value="1"/>
</dbReference>
<gene>
    <name evidence="9 13" type="primary">thiE</name>
    <name evidence="13" type="ORF">CXU22_01450</name>
</gene>
<reference evidence="13 14" key="1">
    <citation type="journal article" date="2017" name="BMC Genomics">
        <title>Genome sequencing of 39 Akkermansia muciniphila isolates reveals its population structure, genomic and functional diverisity, and global distribution in mammalian gut microbiotas.</title>
        <authorList>
            <person name="Guo X."/>
            <person name="Li S."/>
            <person name="Zhang J."/>
            <person name="Wu F."/>
            <person name="Li X."/>
            <person name="Wu D."/>
            <person name="Zhang M."/>
            <person name="Ou Z."/>
            <person name="Jie Z."/>
            <person name="Yan Q."/>
            <person name="Li P."/>
            <person name="Yi J."/>
            <person name="Peng Y."/>
        </authorList>
    </citation>
    <scope>NUCLEOTIDE SEQUENCE [LARGE SCALE GENOMIC DNA]</scope>
    <source>
        <strain evidence="13 14">GP24</strain>
    </source>
</reference>
<evidence type="ECO:0000256" key="3">
    <source>
        <dbReference type="ARBA" id="ARBA00022723"/>
    </source>
</evidence>
<feature type="binding site" evidence="9">
    <location>
        <position position="113"/>
    </location>
    <ligand>
        <name>4-amino-2-methyl-5-(diphosphooxymethyl)pyrimidine</name>
        <dbReference type="ChEBI" id="CHEBI:57841"/>
    </ligand>
</feature>
<dbReference type="InterPro" id="IPR022998">
    <property type="entry name" value="ThiamineP_synth_TenI"/>
</dbReference>
<evidence type="ECO:0000313" key="14">
    <source>
        <dbReference type="Proteomes" id="UP000236000"/>
    </source>
</evidence>
<keyword evidence="5 9" id="KW-0784">Thiamine biosynthesis</keyword>
<dbReference type="AlphaFoldDB" id="A0A2N8HG13"/>
<dbReference type="HAMAP" id="MF_00097">
    <property type="entry name" value="TMP_synthase"/>
    <property type="match status" value="1"/>
</dbReference>
<dbReference type="InterPro" id="IPR034291">
    <property type="entry name" value="TMP_synthase"/>
</dbReference>
<protein>
    <recommendedName>
        <fullName evidence="9">Thiamine-phosphate synthase</fullName>
        <shortName evidence="9">TP synthase</shortName>
        <shortName evidence="9">TPS</shortName>
        <ecNumber evidence="9">2.5.1.3</ecNumber>
    </recommendedName>
    <alternativeName>
        <fullName evidence="9">Thiamine-phosphate pyrophosphorylase</fullName>
        <shortName evidence="9">TMP pyrophosphorylase</shortName>
        <shortName evidence="9">TMP-PPase</shortName>
    </alternativeName>
</protein>
<feature type="binding site" evidence="9">
    <location>
        <begin position="191"/>
        <end position="192"/>
    </location>
    <ligand>
        <name>2-[(2R,5Z)-2-carboxy-4-methylthiazol-5(2H)-ylidene]ethyl phosphate</name>
        <dbReference type="ChEBI" id="CHEBI:62899"/>
    </ligand>
</feature>
<dbReference type="GO" id="GO:0009228">
    <property type="term" value="P:thiamine biosynthetic process"/>
    <property type="evidence" value="ECO:0007669"/>
    <property type="project" value="UniProtKB-KW"/>
</dbReference>
<evidence type="ECO:0000256" key="11">
    <source>
        <dbReference type="RuleBase" id="RU004253"/>
    </source>
</evidence>
<evidence type="ECO:0000256" key="6">
    <source>
        <dbReference type="ARBA" id="ARBA00047334"/>
    </source>
</evidence>
<evidence type="ECO:0000256" key="8">
    <source>
        <dbReference type="ARBA" id="ARBA00047883"/>
    </source>
</evidence>
<evidence type="ECO:0000256" key="5">
    <source>
        <dbReference type="ARBA" id="ARBA00022977"/>
    </source>
</evidence>
<feature type="binding site" evidence="9">
    <location>
        <position position="171"/>
    </location>
    <ligand>
        <name>2-[(2R,5Z)-2-carboxy-4-methylthiazol-5(2H)-ylidene]ethyl phosphate</name>
        <dbReference type="ChEBI" id="CHEBI:62899"/>
    </ligand>
</feature>
<feature type="binding site" evidence="9">
    <location>
        <position position="74"/>
    </location>
    <ligand>
        <name>4-amino-2-methyl-5-(diphosphooxymethyl)pyrimidine</name>
        <dbReference type="ChEBI" id="CHEBI:57841"/>
    </ligand>
</feature>
<comment type="catalytic activity">
    <reaction evidence="7 9 10">
        <text>2-(2-carboxy-4-methylthiazol-5-yl)ethyl phosphate + 4-amino-2-methyl-5-(diphosphooxymethyl)pyrimidine + 2 H(+) = thiamine phosphate + CO2 + diphosphate</text>
        <dbReference type="Rhea" id="RHEA:47848"/>
        <dbReference type="ChEBI" id="CHEBI:15378"/>
        <dbReference type="ChEBI" id="CHEBI:16526"/>
        <dbReference type="ChEBI" id="CHEBI:33019"/>
        <dbReference type="ChEBI" id="CHEBI:37575"/>
        <dbReference type="ChEBI" id="CHEBI:57841"/>
        <dbReference type="ChEBI" id="CHEBI:62890"/>
        <dbReference type="EC" id="2.5.1.3"/>
    </reaction>
</comment>
<comment type="catalytic activity">
    <reaction evidence="6 9 10">
        <text>4-methyl-5-(2-phosphooxyethyl)-thiazole + 4-amino-2-methyl-5-(diphosphooxymethyl)pyrimidine + H(+) = thiamine phosphate + diphosphate</text>
        <dbReference type="Rhea" id="RHEA:22328"/>
        <dbReference type="ChEBI" id="CHEBI:15378"/>
        <dbReference type="ChEBI" id="CHEBI:33019"/>
        <dbReference type="ChEBI" id="CHEBI:37575"/>
        <dbReference type="ChEBI" id="CHEBI:57841"/>
        <dbReference type="ChEBI" id="CHEBI:58296"/>
        <dbReference type="EC" id="2.5.1.3"/>
    </reaction>
</comment>
<comment type="pathway">
    <text evidence="1 9 11">Cofactor biosynthesis; thiamine diphosphate biosynthesis; thiamine phosphate from 4-amino-2-methyl-5-diphosphomethylpyrimidine and 4-methyl-5-(2-phosphoethyl)-thiazole: step 1/1.</text>
</comment>
<dbReference type="RefSeq" id="WP_102711829.1">
    <property type="nucleotide sequence ID" value="NZ_PJKA01000003.1"/>
</dbReference>
<dbReference type="GO" id="GO:0009229">
    <property type="term" value="P:thiamine diphosphate biosynthetic process"/>
    <property type="evidence" value="ECO:0007669"/>
    <property type="project" value="UniProtKB-UniRule"/>
</dbReference>
<dbReference type="GO" id="GO:0004789">
    <property type="term" value="F:thiamine-phosphate diphosphorylase activity"/>
    <property type="evidence" value="ECO:0007669"/>
    <property type="project" value="UniProtKB-UniRule"/>
</dbReference>
<evidence type="ECO:0000256" key="2">
    <source>
        <dbReference type="ARBA" id="ARBA00022679"/>
    </source>
</evidence>
<comment type="cofactor">
    <cofactor evidence="9">
        <name>Mg(2+)</name>
        <dbReference type="ChEBI" id="CHEBI:18420"/>
    </cofactor>
    <text evidence="9">Binds 1 Mg(2+) ion per subunit.</text>
</comment>
<dbReference type="CDD" id="cd00564">
    <property type="entry name" value="TMP_TenI"/>
    <property type="match status" value="1"/>
</dbReference>
<evidence type="ECO:0000256" key="10">
    <source>
        <dbReference type="RuleBase" id="RU003826"/>
    </source>
</evidence>
<comment type="similarity">
    <text evidence="9 10">Belongs to the thiamine-phosphate synthase family.</text>
</comment>
<keyword evidence="4 9" id="KW-0460">Magnesium</keyword>
<feature type="binding site" evidence="9">
    <location>
        <position position="142"/>
    </location>
    <ligand>
        <name>4-amino-2-methyl-5-(diphosphooxymethyl)pyrimidine</name>
        <dbReference type="ChEBI" id="CHEBI:57841"/>
    </ligand>
</feature>
<dbReference type="SUPFAM" id="SSF51391">
    <property type="entry name" value="Thiamin phosphate synthase"/>
    <property type="match status" value="1"/>
</dbReference>
<dbReference type="NCBIfam" id="TIGR00693">
    <property type="entry name" value="thiE"/>
    <property type="match status" value="1"/>
</dbReference>
<feature type="domain" description="Thiamine phosphate synthase/TenI" evidence="12">
    <location>
        <begin position="12"/>
        <end position="192"/>
    </location>
</feature>
<feature type="binding site" evidence="9">
    <location>
        <position position="94"/>
    </location>
    <ligand>
        <name>Mg(2+)</name>
        <dbReference type="ChEBI" id="CHEBI:18420"/>
    </ligand>
</feature>
<comment type="function">
    <text evidence="9">Condenses 4-methyl-5-(beta-hydroxyethyl)thiazole monophosphate (THZ-P) and 2-methyl-4-amino-5-hydroxymethyl pyrimidine pyrophosphate (HMP-PP) to form thiamine monophosphate (TMP).</text>
</comment>
<accession>A0A2N8HG13</accession>
<dbReference type="Pfam" id="PF02581">
    <property type="entry name" value="TMP-TENI"/>
    <property type="match status" value="1"/>
</dbReference>
<comment type="catalytic activity">
    <reaction evidence="8 9 10">
        <text>2-[(2R,5Z)-2-carboxy-4-methylthiazol-5(2H)-ylidene]ethyl phosphate + 4-amino-2-methyl-5-(diphosphooxymethyl)pyrimidine + 2 H(+) = thiamine phosphate + CO2 + diphosphate</text>
        <dbReference type="Rhea" id="RHEA:47844"/>
        <dbReference type="ChEBI" id="CHEBI:15378"/>
        <dbReference type="ChEBI" id="CHEBI:16526"/>
        <dbReference type="ChEBI" id="CHEBI:33019"/>
        <dbReference type="ChEBI" id="CHEBI:37575"/>
        <dbReference type="ChEBI" id="CHEBI:57841"/>
        <dbReference type="ChEBI" id="CHEBI:62899"/>
        <dbReference type="EC" id="2.5.1.3"/>
    </reaction>
</comment>
<organism evidence="13 14">
    <name type="scientific">Akkermansia muciniphila</name>
    <dbReference type="NCBI Taxonomy" id="239935"/>
    <lineage>
        <taxon>Bacteria</taxon>
        <taxon>Pseudomonadati</taxon>
        <taxon>Verrucomicrobiota</taxon>
        <taxon>Verrucomicrobiia</taxon>
        <taxon>Verrucomicrobiales</taxon>
        <taxon>Akkermansiaceae</taxon>
        <taxon>Akkermansia</taxon>
    </lineage>
</organism>
<dbReference type="InterPro" id="IPR013785">
    <property type="entry name" value="Aldolase_TIM"/>
</dbReference>
<dbReference type="EMBL" id="PJKA01000003">
    <property type="protein sequence ID" value="PNC19705.1"/>
    <property type="molecule type" value="Genomic_DNA"/>
</dbReference>
<evidence type="ECO:0000259" key="12">
    <source>
        <dbReference type="Pfam" id="PF02581"/>
    </source>
</evidence>
<name>A0A2N8HG13_9BACT</name>
<dbReference type="InterPro" id="IPR036206">
    <property type="entry name" value="ThiamineP_synth_sf"/>
</dbReference>
<evidence type="ECO:0000313" key="13">
    <source>
        <dbReference type="EMBL" id="PNC19705.1"/>
    </source>
</evidence>
<dbReference type="GO" id="GO:0005737">
    <property type="term" value="C:cytoplasm"/>
    <property type="evidence" value="ECO:0007669"/>
    <property type="project" value="TreeGrafter"/>
</dbReference>
<dbReference type="GO" id="GO:0000287">
    <property type="term" value="F:magnesium ion binding"/>
    <property type="evidence" value="ECO:0007669"/>
    <property type="project" value="UniProtKB-UniRule"/>
</dbReference>
<dbReference type="Gene3D" id="3.20.20.70">
    <property type="entry name" value="Aldolase class I"/>
    <property type="match status" value="1"/>
</dbReference>